<evidence type="ECO:0000313" key="6">
    <source>
        <dbReference type="Proteomes" id="UP000771749"/>
    </source>
</evidence>
<dbReference type="InterPro" id="IPR002347">
    <property type="entry name" value="SDR_fam"/>
</dbReference>
<dbReference type="EMBL" id="JADIMJ010000120">
    <property type="protein sequence ID" value="MBO8454602.1"/>
    <property type="molecule type" value="Genomic_DNA"/>
</dbReference>
<reference evidence="5" key="1">
    <citation type="submission" date="2020-10" db="EMBL/GenBank/DDBJ databases">
        <authorList>
            <person name="Gilroy R."/>
        </authorList>
    </citation>
    <scope>NUCLEOTIDE SEQUENCE</scope>
    <source>
        <strain evidence="5">F1-3629</strain>
    </source>
</reference>
<evidence type="ECO:0000256" key="1">
    <source>
        <dbReference type="ARBA" id="ARBA00004240"/>
    </source>
</evidence>
<protein>
    <submittedName>
        <fullName evidence="5">SDR family NAD(P)-dependent oxidoreductase</fullName>
    </submittedName>
</protein>
<evidence type="ECO:0000256" key="4">
    <source>
        <dbReference type="RuleBase" id="RU000363"/>
    </source>
</evidence>
<evidence type="ECO:0000256" key="2">
    <source>
        <dbReference type="ARBA" id="ARBA00006484"/>
    </source>
</evidence>
<dbReference type="InterPro" id="IPR020904">
    <property type="entry name" value="Sc_DH/Rdtase_CS"/>
</dbReference>
<comment type="caution">
    <text evidence="5">The sequence shown here is derived from an EMBL/GenBank/DDBJ whole genome shotgun (WGS) entry which is preliminary data.</text>
</comment>
<dbReference type="AlphaFoldDB" id="A0A940DP66"/>
<name>A0A940DP66_9BACT</name>
<evidence type="ECO:0000256" key="3">
    <source>
        <dbReference type="ARBA" id="ARBA00023002"/>
    </source>
</evidence>
<accession>A0A940DP66</accession>
<dbReference type="PANTHER" id="PTHR43899:SF13">
    <property type="entry name" value="RH59310P"/>
    <property type="match status" value="1"/>
</dbReference>
<dbReference type="Proteomes" id="UP000771749">
    <property type="component" value="Unassembled WGS sequence"/>
</dbReference>
<gene>
    <name evidence="5" type="ORF">IAC07_07775</name>
</gene>
<dbReference type="Gene3D" id="3.40.50.720">
    <property type="entry name" value="NAD(P)-binding Rossmann-like Domain"/>
    <property type="match status" value="1"/>
</dbReference>
<dbReference type="GO" id="GO:0016491">
    <property type="term" value="F:oxidoreductase activity"/>
    <property type="evidence" value="ECO:0007669"/>
    <property type="project" value="UniProtKB-KW"/>
</dbReference>
<dbReference type="PRINTS" id="PR00080">
    <property type="entry name" value="SDRFAMILY"/>
</dbReference>
<dbReference type="InterPro" id="IPR036291">
    <property type="entry name" value="NAD(P)-bd_dom_sf"/>
</dbReference>
<proteinExistence type="inferred from homology"/>
<keyword evidence="3" id="KW-0560">Oxidoreductase</keyword>
<sequence>MKRDRKRFAYWRSFALVTGAASGMGRVYAQRLSALGYSLLLVDINAAGLEETAAVVKSEVAAISDWRKEFSGQFRIVTCVQDLSLVDAAASVAAVADGGGCDVEVLVNNAGMFFFREISEVPQKYLSRMVMLHNHTPLMLCREFVPRMKSRGRGYVLNISSLAAWMPWPGVGMYGNTKRFIKGFSRSLRTECRGTGVSVTSAYFGAVATDLFGLPPFYKRLAMRLGVMVTADRAVDSALNAMFRRRKGTMPGLINHIFKPVMVLLPDSFLHWLYRKLEFAWTRF</sequence>
<evidence type="ECO:0000313" key="5">
    <source>
        <dbReference type="EMBL" id="MBO8454602.1"/>
    </source>
</evidence>
<dbReference type="PRINTS" id="PR00081">
    <property type="entry name" value="GDHRDH"/>
</dbReference>
<dbReference type="Pfam" id="PF00106">
    <property type="entry name" value="adh_short"/>
    <property type="match status" value="1"/>
</dbReference>
<dbReference type="InterPro" id="IPR051019">
    <property type="entry name" value="VLCFA-Steroid_DH"/>
</dbReference>
<comment type="similarity">
    <text evidence="2 4">Belongs to the short-chain dehydrogenases/reductases (SDR) family.</text>
</comment>
<dbReference type="SUPFAM" id="SSF51735">
    <property type="entry name" value="NAD(P)-binding Rossmann-fold domains"/>
    <property type="match status" value="1"/>
</dbReference>
<reference evidence="5" key="2">
    <citation type="journal article" date="2021" name="PeerJ">
        <title>Extensive microbial diversity within the chicken gut microbiome revealed by metagenomics and culture.</title>
        <authorList>
            <person name="Gilroy R."/>
            <person name="Ravi A."/>
            <person name="Getino M."/>
            <person name="Pursley I."/>
            <person name="Horton D.L."/>
            <person name="Alikhan N.F."/>
            <person name="Baker D."/>
            <person name="Gharbi K."/>
            <person name="Hall N."/>
            <person name="Watson M."/>
            <person name="Adriaenssens E.M."/>
            <person name="Foster-Nyarko E."/>
            <person name="Jarju S."/>
            <person name="Secka A."/>
            <person name="Antonio M."/>
            <person name="Oren A."/>
            <person name="Chaudhuri R.R."/>
            <person name="La Ragione R."/>
            <person name="Hildebrand F."/>
            <person name="Pallen M.J."/>
        </authorList>
    </citation>
    <scope>NUCLEOTIDE SEQUENCE</scope>
    <source>
        <strain evidence="5">F1-3629</strain>
    </source>
</reference>
<dbReference type="CDD" id="cd05233">
    <property type="entry name" value="SDR_c"/>
    <property type="match status" value="1"/>
</dbReference>
<comment type="subcellular location">
    <subcellularLocation>
        <location evidence="1">Endoplasmic reticulum</location>
    </subcellularLocation>
</comment>
<dbReference type="PANTHER" id="PTHR43899">
    <property type="entry name" value="RH59310P"/>
    <property type="match status" value="1"/>
</dbReference>
<dbReference type="PROSITE" id="PS00061">
    <property type="entry name" value="ADH_SHORT"/>
    <property type="match status" value="1"/>
</dbReference>
<organism evidence="5 6">
    <name type="scientific">Candidatus Cryptobacteroides gallistercoris</name>
    <dbReference type="NCBI Taxonomy" id="2840765"/>
    <lineage>
        <taxon>Bacteria</taxon>
        <taxon>Pseudomonadati</taxon>
        <taxon>Bacteroidota</taxon>
        <taxon>Bacteroidia</taxon>
        <taxon>Bacteroidales</taxon>
        <taxon>Candidatus Cryptobacteroides</taxon>
    </lineage>
</organism>